<dbReference type="GO" id="GO:0008972">
    <property type="term" value="F:phosphomethylpyrimidine kinase activity"/>
    <property type="evidence" value="ECO:0007669"/>
    <property type="project" value="UniProtKB-EC"/>
</dbReference>
<organism evidence="6 7">
    <name type="scientific">Sulfolobus acidocaldarius (strain ATCC 33909 / DSM 639 / JCM 8929 / NBRC 15157 / NCIMB 11770)</name>
    <dbReference type="NCBI Taxonomy" id="330779"/>
    <lineage>
        <taxon>Archaea</taxon>
        <taxon>Thermoproteota</taxon>
        <taxon>Thermoprotei</taxon>
        <taxon>Sulfolobales</taxon>
        <taxon>Sulfolobaceae</taxon>
        <taxon>Sulfolobus</taxon>
    </lineage>
</organism>
<dbReference type="RefSeq" id="WP_011277191.1">
    <property type="nucleotide sequence ID" value="NC_007181.1"/>
</dbReference>
<feature type="domain" description="Pyridoxamine kinase/Phosphomethylpyrimidine kinase" evidence="5">
    <location>
        <begin position="14"/>
        <end position="254"/>
    </location>
</feature>
<dbReference type="GO" id="GO:0005829">
    <property type="term" value="C:cytosol"/>
    <property type="evidence" value="ECO:0007669"/>
    <property type="project" value="TreeGrafter"/>
</dbReference>
<sequence>MRKRPVVMTIAGSDSGGGAGLQADLKTFTTLGVFGTVVVTGLTAQNTKGVFKVLEVPPDFVESQIDVIMTDLKPEYAKTGMLANSRIVEVVRKKVREYNIRLVLDPVMVAKSGDLLVTEDTVSALKELIRESIILTPNKFEAEKIVGRKIENILDLKNTAREIYTKYGVDVVVKGGGSLGGIDYAIVQGEEIELQSKKMETKNTHGSGDVFSASLTAYLAKGHKIKEAVKMAKEFVSKSIEYSLDLGEGNGPVDPFSNVESIVERETAREDAENLLWQLERNPKLIRTVLEEEDKSNVAVLTSYQDVATLAGGTIPYLDKIKVDGPVLINLNNKVTQIAKDYKRRIVLSVSLNSNLLNAVQEGTIKITKSGLDGDLILHEGRAYLTANTVEEMIEKLKRVSK</sequence>
<keyword evidence="2" id="KW-0547">Nucleotide-binding</keyword>
<dbReference type="HOGENOM" id="CLU_035788_0_0_2"/>
<dbReference type="Pfam" id="PF08543">
    <property type="entry name" value="Phos_pyr_kin"/>
    <property type="match status" value="1"/>
</dbReference>
<dbReference type="eggNOG" id="arCOG00020">
    <property type="taxonomic scope" value="Archaea"/>
</dbReference>
<keyword evidence="3 6" id="KW-0418">Kinase</keyword>
<dbReference type="AlphaFoldDB" id="Q4JBZ0"/>
<dbReference type="EMBL" id="CP000077">
    <property type="protein sequence ID" value="AAY79689.1"/>
    <property type="molecule type" value="Genomic_DNA"/>
</dbReference>
<dbReference type="GO" id="GO:0009228">
    <property type="term" value="P:thiamine biosynthetic process"/>
    <property type="evidence" value="ECO:0007669"/>
    <property type="project" value="InterPro"/>
</dbReference>
<gene>
    <name evidence="6" type="primary">thiD</name>
    <name evidence="6" type="ordered locus">Saci_0273</name>
</gene>
<dbReference type="GeneID" id="14550803"/>
<dbReference type="GO" id="GO:0005524">
    <property type="term" value="F:ATP binding"/>
    <property type="evidence" value="ECO:0007669"/>
    <property type="project" value="UniProtKB-KW"/>
</dbReference>
<dbReference type="PATRIC" id="fig|330779.12.peg.270"/>
<evidence type="ECO:0000313" key="7">
    <source>
        <dbReference type="Proteomes" id="UP000001018"/>
    </source>
</evidence>
<dbReference type="InterPro" id="IPR004399">
    <property type="entry name" value="HMP/HMP-P_kinase_dom"/>
</dbReference>
<dbReference type="Proteomes" id="UP000001018">
    <property type="component" value="Chromosome"/>
</dbReference>
<dbReference type="FunFam" id="3.40.1190.20:FF:000003">
    <property type="entry name" value="Phosphomethylpyrimidine kinase ThiD"/>
    <property type="match status" value="1"/>
</dbReference>
<keyword evidence="1 6" id="KW-0808">Transferase</keyword>
<dbReference type="KEGG" id="sai:Saci_0273"/>
<dbReference type="GO" id="GO:0008902">
    <property type="term" value="F:hydroxymethylpyrimidine kinase activity"/>
    <property type="evidence" value="ECO:0007669"/>
    <property type="project" value="TreeGrafter"/>
</dbReference>
<proteinExistence type="predicted"/>
<dbReference type="NCBIfam" id="TIGR00097">
    <property type="entry name" value="HMP-P_kinase"/>
    <property type="match status" value="1"/>
</dbReference>
<dbReference type="STRING" id="330779.Saci_0273"/>
<dbReference type="PANTHER" id="PTHR20858">
    <property type="entry name" value="PHOSPHOMETHYLPYRIMIDINE KINASE"/>
    <property type="match status" value="1"/>
</dbReference>
<dbReference type="Gene3D" id="3.40.1190.20">
    <property type="match status" value="1"/>
</dbReference>
<evidence type="ECO:0000256" key="1">
    <source>
        <dbReference type="ARBA" id="ARBA00022679"/>
    </source>
</evidence>
<accession>Q4JBZ0</accession>
<evidence type="ECO:0000256" key="2">
    <source>
        <dbReference type="ARBA" id="ARBA00022741"/>
    </source>
</evidence>
<evidence type="ECO:0000256" key="4">
    <source>
        <dbReference type="ARBA" id="ARBA00022840"/>
    </source>
</evidence>
<dbReference type="EC" id="2.7.4.7" evidence="6"/>
<dbReference type="InterPro" id="IPR029056">
    <property type="entry name" value="Ribokinase-like"/>
</dbReference>
<dbReference type="SUPFAM" id="SSF53613">
    <property type="entry name" value="Ribokinase-like"/>
    <property type="match status" value="1"/>
</dbReference>
<keyword evidence="4" id="KW-0067">ATP-binding</keyword>
<reference evidence="6 7" key="1">
    <citation type="journal article" date="2005" name="J. Bacteriol.">
        <title>The genome of Sulfolobus acidocaldarius, a model organism of the Crenarchaeota.</title>
        <authorList>
            <person name="Chen L."/>
            <person name="Brugger K."/>
            <person name="Skovgaard M."/>
            <person name="Redder P."/>
            <person name="She Q."/>
            <person name="Torarinsson E."/>
            <person name="Greve B."/>
            <person name="Awayez M."/>
            <person name="Zibat A."/>
            <person name="Klenk H.-P."/>
            <person name="Garrett R.A."/>
        </authorList>
    </citation>
    <scope>NUCLEOTIDE SEQUENCE [LARGE SCALE GENOMIC DNA]</scope>
    <source>
        <strain evidence="7">ATCC 33909 / DSM 639 / JCM 8929 / NBRC 15157 / NCIMB 11770</strain>
    </source>
</reference>
<evidence type="ECO:0000256" key="3">
    <source>
        <dbReference type="ARBA" id="ARBA00022777"/>
    </source>
</evidence>
<keyword evidence="7" id="KW-1185">Reference proteome</keyword>
<name>Q4JBZ0_SULAC</name>
<evidence type="ECO:0000313" key="6">
    <source>
        <dbReference type="EMBL" id="AAY79689.1"/>
    </source>
</evidence>
<evidence type="ECO:0000259" key="5">
    <source>
        <dbReference type="Pfam" id="PF08543"/>
    </source>
</evidence>
<dbReference type="CDD" id="cd01169">
    <property type="entry name" value="HMPP_kinase"/>
    <property type="match status" value="1"/>
</dbReference>
<dbReference type="InterPro" id="IPR036409">
    <property type="entry name" value="Aldolase_II/adducin_N_sf"/>
</dbReference>
<protein>
    <submittedName>
        <fullName evidence="6">Phosphomethylpyrimidine kinase</fullName>
        <ecNumber evidence="6">2.7.4.7</ecNumber>
    </submittedName>
</protein>
<dbReference type="PANTHER" id="PTHR20858:SF17">
    <property type="entry name" value="HYDROXYMETHYLPYRIMIDINE_PHOSPHOMETHYLPYRIMIDINE KINASE THI20-RELATED"/>
    <property type="match status" value="1"/>
</dbReference>
<dbReference type="SUPFAM" id="SSF53639">
    <property type="entry name" value="AraD/HMP-PK domain-like"/>
    <property type="match status" value="1"/>
</dbReference>
<dbReference type="InterPro" id="IPR013749">
    <property type="entry name" value="PM/HMP-P_kinase-1"/>
</dbReference>